<sequence>MFPAPRLVKYSPFPNDTMVYRTFSARRNQTYGVLLSLVAPYPAAVMYGKLGDFPNETDHEFKKDFIRDDFTAKTVPPNDDVHTAFTVLQPDTTVDNDTEEYTIGVQVDDCPGCSCSVDIVRLNCVFWDPGLDAGRGSWKGEGCRVSPTSTLAHTVCLCNHLTGFGTSAGPEPNRINFRAVFAKFRDLVNNYAVWTTMVVLMGMYFVLLYPARRMDNTDEQKWTVKNVHGNRQAHRSRFLVRVHTGHDWGSGTRSKVFFQLTGNEGSTGPRSFQQDGMTFQSGSVDTFLLTAPDPVGVLTSLAVWHDNTGQGRHASWFLERVEVTDLQTNKRTQFVCNDWIGVEHGDGCLRRTLPPTAVTSLGQRFSLKLREKFKDGHVWLSVVTSRPKSYFSRVQRLSCCLCLLFCKMITSAMWFKESQQGASNVVLTIGPIEVTAETLWVSLWTTLQTFPVNFIIVQIFRRYRPKGVPKSSGLQLPHWSVYVGWTLLVLTTLASGFFLMLYSMEWGRDKSIQWLTAFGLSFLQSMVVVQPAEPRIAWPEEQVETDQLKQQRAVRKNWLQLTSHGRQCIVGIIIITAALLMVHETWSPSAPAINTGLKTGFFNDTNSVTTQYDVLPWLEDDFVSKLYPEQRYNGDQLDWRNGLFISDMPAYRVGPTRLGQFRTHTDMCEVPLKALHSNKPCVMPYVSGTPGEAPASKNVSFSRVLRGKIGSYSGLSYNVNLGETKAETTEALKVLEANRWIDRHTAALVLDMTLYHPNVNLFSTVSLLFEFPPTGGTAATLHVSTFPLAAQGMPSTIFFVAKAVFVACLLAVVIRLVKKARKEGRSAVLQDWTMVDIASVVTSLYVIVAIALKDGFAGTAKSLISQEQEKEQRSFMDLSDVAFWSDQFTAAVAMVMWFNLVRICSLMRGSIRVRTYLDVLIKIRTQMLGSLVIFILIITGFSMLGYLLFCPYVEAFRSMATATAGLTFLPWGEVSYDVLATPSELVGPLFLFTSSFSIMYLLLSFTAAVFVSATSAMMGEKGRGRVEAARQRKRRLVTAARKTRSAVPAARGTLHYCNCDDTNECFGQTHTAESQV</sequence>
<evidence type="ECO:0000256" key="11">
    <source>
        <dbReference type="SAM" id="Phobius"/>
    </source>
</evidence>
<keyword evidence="6 11" id="KW-0472">Membrane</keyword>
<keyword evidence="14" id="KW-1185">Reference proteome</keyword>
<evidence type="ECO:0000256" key="5">
    <source>
        <dbReference type="ARBA" id="ARBA00022989"/>
    </source>
</evidence>
<evidence type="ECO:0000256" key="6">
    <source>
        <dbReference type="ARBA" id="ARBA00023136"/>
    </source>
</evidence>
<dbReference type="GO" id="GO:0005262">
    <property type="term" value="F:calcium channel activity"/>
    <property type="evidence" value="ECO:0007669"/>
    <property type="project" value="TreeGrafter"/>
</dbReference>
<feature type="domain" description="PLAT" evidence="12">
    <location>
        <begin position="236"/>
        <end position="354"/>
    </location>
</feature>
<dbReference type="Pfam" id="PF01825">
    <property type="entry name" value="GPS"/>
    <property type="match status" value="1"/>
</dbReference>
<proteinExistence type="inferred from homology"/>
<evidence type="ECO:0000259" key="12">
    <source>
        <dbReference type="PROSITE" id="PS50095"/>
    </source>
</evidence>
<evidence type="ECO:0000256" key="8">
    <source>
        <dbReference type="ARBA" id="ARBA00023180"/>
    </source>
</evidence>
<evidence type="ECO:0000256" key="4">
    <source>
        <dbReference type="ARBA" id="ARBA00022729"/>
    </source>
</evidence>
<dbReference type="SMART" id="SM00308">
    <property type="entry name" value="LH2"/>
    <property type="match status" value="1"/>
</dbReference>
<organism evidence="14 15">
    <name type="scientific">Branchiostoma belcheri</name>
    <name type="common">Amphioxus</name>
    <dbReference type="NCBI Taxonomy" id="7741"/>
    <lineage>
        <taxon>Eukaryota</taxon>
        <taxon>Metazoa</taxon>
        <taxon>Chordata</taxon>
        <taxon>Cephalochordata</taxon>
        <taxon>Leptocardii</taxon>
        <taxon>Amphioxiformes</taxon>
        <taxon>Branchiostomatidae</taxon>
        <taxon>Branchiostoma</taxon>
    </lineage>
</organism>
<feature type="transmembrane region" description="Helical" evidence="11">
    <location>
        <begin position="829"/>
        <end position="852"/>
    </location>
</feature>
<evidence type="ECO:0000256" key="2">
    <source>
        <dbReference type="ARBA" id="ARBA00007200"/>
    </source>
</evidence>
<dbReference type="KEGG" id="bbel:109484825"/>
<keyword evidence="7" id="KW-1015">Disulfide bond</keyword>
<dbReference type="Proteomes" id="UP000515135">
    <property type="component" value="Unplaced"/>
</dbReference>
<comment type="similarity">
    <text evidence="2">Belongs to the polycystin family.</text>
</comment>
<dbReference type="PROSITE" id="PS50095">
    <property type="entry name" value="PLAT"/>
    <property type="match status" value="1"/>
</dbReference>
<feature type="transmembrane region" description="Helical" evidence="11">
    <location>
        <begin position="481"/>
        <end position="500"/>
    </location>
</feature>
<dbReference type="FunFam" id="2.60.60.20:FF:000022">
    <property type="entry name" value="Uncharacterized protein"/>
    <property type="match status" value="1"/>
</dbReference>
<feature type="disulfide bond" evidence="9">
    <location>
        <begin position="668"/>
        <end position="681"/>
    </location>
</feature>
<dbReference type="Pfam" id="PF08016">
    <property type="entry name" value="PKD_channel"/>
    <property type="match status" value="1"/>
</dbReference>
<accession>A0A6P5AKY0</accession>
<dbReference type="GeneID" id="109484825"/>
<dbReference type="Pfam" id="PF20519">
    <property type="entry name" value="Polycystin_dom"/>
    <property type="match status" value="1"/>
</dbReference>
<feature type="transmembrane region" description="Helical" evidence="11">
    <location>
        <begin position="989"/>
        <end position="1013"/>
    </location>
</feature>
<evidence type="ECO:0000313" key="14">
    <source>
        <dbReference type="Proteomes" id="UP000515135"/>
    </source>
</evidence>
<feature type="transmembrane region" description="Helical" evidence="11">
    <location>
        <begin position="797"/>
        <end position="817"/>
    </location>
</feature>
<dbReference type="RefSeq" id="XP_019643742.1">
    <property type="nucleotide sequence ID" value="XM_019788183.1"/>
</dbReference>
<dbReference type="InterPro" id="IPR051223">
    <property type="entry name" value="Polycystin"/>
</dbReference>
<dbReference type="Gene3D" id="2.60.60.20">
    <property type="entry name" value="PLAT/LH2 domain"/>
    <property type="match status" value="1"/>
</dbReference>
<dbReference type="Pfam" id="PF01477">
    <property type="entry name" value="PLAT"/>
    <property type="match status" value="1"/>
</dbReference>
<dbReference type="InterPro" id="IPR036392">
    <property type="entry name" value="PLAT/LH2_dom_sf"/>
</dbReference>
<dbReference type="SMART" id="SM00303">
    <property type="entry name" value="GPS"/>
    <property type="match status" value="1"/>
</dbReference>
<comment type="caution">
    <text evidence="10">Lacks conserved residue(s) required for the propagation of feature annotation.</text>
</comment>
<feature type="transmembrane region" description="Helical" evidence="11">
    <location>
        <begin position="191"/>
        <end position="211"/>
    </location>
</feature>
<keyword evidence="4" id="KW-0732">Signal</keyword>
<dbReference type="PANTHER" id="PTHR10877">
    <property type="entry name" value="POLYCYSTIN FAMILY MEMBER"/>
    <property type="match status" value="1"/>
</dbReference>
<dbReference type="GO" id="GO:0005509">
    <property type="term" value="F:calcium ion binding"/>
    <property type="evidence" value="ECO:0007669"/>
    <property type="project" value="InterPro"/>
</dbReference>
<dbReference type="Gene3D" id="2.60.220.50">
    <property type="match status" value="1"/>
</dbReference>
<dbReference type="SUPFAM" id="SSF49723">
    <property type="entry name" value="Lipase/lipooxygenase domain (PLAT/LH2 domain)"/>
    <property type="match status" value="1"/>
</dbReference>
<protein>
    <submittedName>
        <fullName evidence="15">Polycystic kidney disease protein 1-like 2</fullName>
    </submittedName>
</protein>
<dbReference type="InterPro" id="IPR046791">
    <property type="entry name" value="Polycystin_dom"/>
</dbReference>
<reference evidence="15" key="1">
    <citation type="submission" date="2025-08" db="UniProtKB">
        <authorList>
            <consortium name="RefSeq"/>
        </authorList>
    </citation>
    <scope>IDENTIFICATION</scope>
    <source>
        <tissue evidence="15">Gonad</tissue>
    </source>
</reference>
<dbReference type="InterPro" id="IPR013122">
    <property type="entry name" value="PKD1_2_channel"/>
</dbReference>
<feature type="transmembrane region" description="Helical" evidence="11">
    <location>
        <begin position="928"/>
        <end position="949"/>
    </location>
</feature>
<gene>
    <name evidence="15" type="primary">LOC109484825</name>
</gene>
<evidence type="ECO:0000259" key="13">
    <source>
        <dbReference type="PROSITE" id="PS50221"/>
    </source>
</evidence>
<keyword evidence="5 11" id="KW-1133">Transmembrane helix</keyword>
<dbReference type="GO" id="GO:0016020">
    <property type="term" value="C:membrane"/>
    <property type="evidence" value="ECO:0007669"/>
    <property type="project" value="UniProtKB-SubCell"/>
</dbReference>
<dbReference type="GO" id="GO:0050982">
    <property type="term" value="P:detection of mechanical stimulus"/>
    <property type="evidence" value="ECO:0007669"/>
    <property type="project" value="TreeGrafter"/>
</dbReference>
<dbReference type="PRINTS" id="PR01433">
    <property type="entry name" value="POLYCYSTIN2"/>
</dbReference>
<dbReference type="PROSITE" id="PS50221">
    <property type="entry name" value="GAIN_B"/>
    <property type="match status" value="1"/>
</dbReference>
<evidence type="ECO:0000256" key="9">
    <source>
        <dbReference type="PIRSR" id="PIRSR603915-2"/>
    </source>
</evidence>
<dbReference type="InterPro" id="IPR057244">
    <property type="entry name" value="GAIN_B"/>
</dbReference>
<dbReference type="InterPro" id="IPR046338">
    <property type="entry name" value="GAIN_dom_sf"/>
</dbReference>
<keyword evidence="8" id="KW-0325">Glycoprotein</keyword>
<evidence type="ECO:0000256" key="7">
    <source>
        <dbReference type="ARBA" id="ARBA00023157"/>
    </source>
</evidence>
<dbReference type="AlphaFoldDB" id="A0A6P5AKY0"/>
<evidence type="ECO:0000256" key="1">
    <source>
        <dbReference type="ARBA" id="ARBA00004141"/>
    </source>
</evidence>
<comment type="subcellular location">
    <subcellularLocation>
        <location evidence="1">Membrane</location>
        <topology evidence="1">Multi-pass membrane protein</topology>
    </subcellularLocation>
</comment>
<dbReference type="OrthoDB" id="444119at2759"/>
<keyword evidence="3 11" id="KW-0812">Transmembrane</keyword>
<evidence type="ECO:0000256" key="3">
    <source>
        <dbReference type="ARBA" id="ARBA00022692"/>
    </source>
</evidence>
<feature type="transmembrane region" description="Helical" evidence="11">
    <location>
        <begin position="888"/>
        <end position="907"/>
    </location>
</feature>
<dbReference type="InterPro" id="IPR003915">
    <property type="entry name" value="PKD_2"/>
</dbReference>
<name>A0A6P5AKY0_BRABE</name>
<dbReference type="InterPro" id="IPR001024">
    <property type="entry name" value="PLAT/LH2_dom"/>
</dbReference>
<evidence type="ECO:0000313" key="15">
    <source>
        <dbReference type="RefSeq" id="XP_019643742.1"/>
    </source>
</evidence>
<feature type="transmembrane region" description="Helical" evidence="11">
    <location>
        <begin position="439"/>
        <end position="460"/>
    </location>
</feature>
<feature type="domain" description="GAIN-B" evidence="13">
    <location>
        <begin position="1"/>
        <end position="176"/>
    </location>
</feature>
<dbReference type="PANTHER" id="PTHR10877:SF194">
    <property type="entry name" value="LOCATION OF VULVA DEFECTIVE 1"/>
    <property type="match status" value="1"/>
</dbReference>
<evidence type="ECO:0000256" key="10">
    <source>
        <dbReference type="PROSITE-ProRule" id="PRU00152"/>
    </source>
</evidence>
<dbReference type="InterPro" id="IPR000203">
    <property type="entry name" value="GPS"/>
</dbReference>